<gene>
    <name evidence="6 9" type="primary">minC</name>
    <name evidence="9" type="ORF">H3H37_06135</name>
</gene>
<keyword evidence="4 6" id="KW-0131">Cell cycle</keyword>
<dbReference type="Gene3D" id="3.30.70.260">
    <property type="match status" value="1"/>
</dbReference>
<dbReference type="RefSeq" id="WP_182160770.1">
    <property type="nucleotide sequence ID" value="NZ_JACEZT010000003.1"/>
</dbReference>
<sequence>MSNSLFQKPIEIKISTVVAVSAILSTADRIALGAALNDMTGGSADFFEDDLTVIDIGALPPGGEAIDWEAIIALLKKYRLNPVAVRNAPPEMADAILAHGLSLETAAKPRKEAEAPAAAAPAAIAPAPAPAPAAAPAPVAAPATAVVSPGTLIIDTPVRAGQRIYARGCDLIVTAVVNNGAELIADGSIHVYNTLNGRALAGASGNADARIFAMAMAPELLSIAGVYRTFEDGFPAEYARAPAQIRLVGDRIDILSVNSASRA</sequence>
<dbReference type="PANTHER" id="PTHR34108">
    <property type="entry name" value="SEPTUM SITE-DETERMINING PROTEIN MINC"/>
    <property type="match status" value="1"/>
</dbReference>
<keyword evidence="3 6" id="KW-0717">Septation</keyword>
<dbReference type="SUPFAM" id="SSF63848">
    <property type="entry name" value="Cell-division inhibitor MinC, C-terminal domain"/>
    <property type="match status" value="1"/>
</dbReference>
<dbReference type="Proteomes" id="UP000534388">
    <property type="component" value="Unassembled WGS sequence"/>
</dbReference>
<dbReference type="Pfam" id="PF03775">
    <property type="entry name" value="MinC_C"/>
    <property type="match status" value="1"/>
</dbReference>
<dbReference type="EMBL" id="JACEZT010000003">
    <property type="protein sequence ID" value="MBA5636630.1"/>
    <property type="molecule type" value="Genomic_DNA"/>
</dbReference>
<dbReference type="HAMAP" id="MF_00267">
    <property type="entry name" value="MinC"/>
    <property type="match status" value="1"/>
</dbReference>
<dbReference type="NCBIfam" id="TIGR01222">
    <property type="entry name" value="minC"/>
    <property type="match status" value="1"/>
</dbReference>
<dbReference type="Pfam" id="PF05209">
    <property type="entry name" value="MinC_N"/>
    <property type="match status" value="1"/>
</dbReference>
<evidence type="ECO:0000256" key="5">
    <source>
        <dbReference type="ARBA" id="ARBA00025606"/>
    </source>
</evidence>
<evidence type="ECO:0000256" key="6">
    <source>
        <dbReference type="HAMAP-Rule" id="MF_00267"/>
    </source>
</evidence>
<keyword evidence="10" id="KW-1185">Reference proteome</keyword>
<evidence type="ECO:0000259" key="7">
    <source>
        <dbReference type="Pfam" id="PF03775"/>
    </source>
</evidence>
<name>A0A7W2IB02_9BURK</name>
<comment type="subunit">
    <text evidence="6">Interacts with MinD and FtsZ.</text>
</comment>
<dbReference type="GO" id="GO:1901891">
    <property type="term" value="P:regulation of cell septum assembly"/>
    <property type="evidence" value="ECO:0007669"/>
    <property type="project" value="InterPro"/>
</dbReference>
<dbReference type="InterPro" id="IPR016098">
    <property type="entry name" value="CAP/MinC_C"/>
</dbReference>
<evidence type="ECO:0000256" key="4">
    <source>
        <dbReference type="ARBA" id="ARBA00023306"/>
    </source>
</evidence>
<reference evidence="9 10" key="1">
    <citation type="submission" date="2020-07" db="EMBL/GenBank/DDBJ databases">
        <title>Novel species isolated from subtropical streams in China.</title>
        <authorList>
            <person name="Lu H."/>
        </authorList>
    </citation>
    <scope>NUCLEOTIDE SEQUENCE [LARGE SCALE GENOMIC DNA]</scope>
    <source>
        <strain evidence="9 10">LX20W</strain>
    </source>
</reference>
<dbReference type="Gene3D" id="2.160.20.70">
    <property type="match status" value="1"/>
</dbReference>
<organism evidence="9 10">
    <name type="scientific">Rugamonas brunnea</name>
    <dbReference type="NCBI Taxonomy" id="2758569"/>
    <lineage>
        <taxon>Bacteria</taxon>
        <taxon>Pseudomonadati</taxon>
        <taxon>Pseudomonadota</taxon>
        <taxon>Betaproteobacteria</taxon>
        <taxon>Burkholderiales</taxon>
        <taxon>Oxalobacteraceae</taxon>
        <taxon>Telluria group</taxon>
        <taxon>Rugamonas</taxon>
    </lineage>
</organism>
<dbReference type="AlphaFoldDB" id="A0A7W2IB02"/>
<evidence type="ECO:0000259" key="8">
    <source>
        <dbReference type="Pfam" id="PF05209"/>
    </source>
</evidence>
<comment type="caution">
    <text evidence="9">The sequence shown here is derived from an EMBL/GenBank/DDBJ whole genome shotgun (WGS) entry which is preliminary data.</text>
</comment>
<proteinExistence type="inferred from homology"/>
<evidence type="ECO:0000313" key="10">
    <source>
        <dbReference type="Proteomes" id="UP000534388"/>
    </source>
</evidence>
<dbReference type="InterPro" id="IPR005526">
    <property type="entry name" value="Septum_form_inhib_MinC_C"/>
</dbReference>
<protein>
    <recommendedName>
        <fullName evidence="6">Probable septum site-determining protein MinC</fullName>
    </recommendedName>
</protein>
<dbReference type="GO" id="GO:0000917">
    <property type="term" value="P:division septum assembly"/>
    <property type="evidence" value="ECO:0007669"/>
    <property type="project" value="UniProtKB-KW"/>
</dbReference>
<comment type="function">
    <text evidence="5 6">Cell division inhibitor that blocks the formation of polar Z ring septums. Rapidly oscillates between the poles of the cell to destabilize FtsZ filaments that have formed before they mature into polar Z rings. Prevents FtsZ polymerization.</text>
</comment>
<evidence type="ECO:0000256" key="3">
    <source>
        <dbReference type="ARBA" id="ARBA00023210"/>
    </source>
</evidence>
<keyword evidence="2 6" id="KW-0132">Cell division</keyword>
<evidence type="ECO:0000256" key="1">
    <source>
        <dbReference type="ARBA" id="ARBA00006291"/>
    </source>
</evidence>
<feature type="domain" description="Septum formation inhibitor MinC N-terminal" evidence="8">
    <location>
        <begin position="10"/>
        <end position="82"/>
    </location>
</feature>
<evidence type="ECO:0000313" key="9">
    <source>
        <dbReference type="EMBL" id="MBA5636630.1"/>
    </source>
</evidence>
<dbReference type="InterPro" id="IPR013033">
    <property type="entry name" value="MinC"/>
</dbReference>
<accession>A0A7W2IB02</accession>
<evidence type="ECO:0000256" key="2">
    <source>
        <dbReference type="ARBA" id="ARBA00022618"/>
    </source>
</evidence>
<feature type="domain" description="Septum formation inhibitor MinC C-terminal" evidence="7">
    <location>
        <begin position="153"/>
        <end position="254"/>
    </location>
</feature>
<dbReference type="GO" id="GO:0000902">
    <property type="term" value="P:cell morphogenesis"/>
    <property type="evidence" value="ECO:0007669"/>
    <property type="project" value="InterPro"/>
</dbReference>
<dbReference type="InterPro" id="IPR036145">
    <property type="entry name" value="MinC_C_sf"/>
</dbReference>
<comment type="similarity">
    <text evidence="1 6">Belongs to the MinC family.</text>
</comment>
<dbReference type="PANTHER" id="PTHR34108:SF1">
    <property type="entry name" value="SEPTUM SITE-DETERMINING PROTEIN MINC"/>
    <property type="match status" value="1"/>
</dbReference>
<dbReference type="GO" id="GO:0051302">
    <property type="term" value="P:regulation of cell division"/>
    <property type="evidence" value="ECO:0007669"/>
    <property type="project" value="InterPro"/>
</dbReference>
<dbReference type="InterPro" id="IPR007874">
    <property type="entry name" value="MinC_N"/>
</dbReference>